<protein>
    <submittedName>
        <fullName evidence="2">ABC-2 type transport system permease protein</fullName>
    </submittedName>
</protein>
<dbReference type="RefSeq" id="WP_092150345.1">
    <property type="nucleotide sequence ID" value="NZ_LT629700.1"/>
</dbReference>
<dbReference type="OrthoDB" id="4420358at2"/>
<feature type="transmembrane region" description="Helical" evidence="1">
    <location>
        <begin position="16"/>
        <end position="37"/>
    </location>
</feature>
<proteinExistence type="predicted"/>
<feature type="transmembrane region" description="Helical" evidence="1">
    <location>
        <begin position="166"/>
        <end position="187"/>
    </location>
</feature>
<feature type="transmembrane region" description="Helical" evidence="1">
    <location>
        <begin position="43"/>
        <end position="70"/>
    </location>
</feature>
<feature type="transmembrane region" description="Helical" evidence="1">
    <location>
        <begin position="213"/>
        <end position="235"/>
    </location>
</feature>
<dbReference type="AlphaFoldDB" id="A0A1G9P7Y8"/>
<evidence type="ECO:0000313" key="3">
    <source>
        <dbReference type="Proteomes" id="UP000199350"/>
    </source>
</evidence>
<gene>
    <name evidence="2" type="ORF">SAMN04488535_1340</name>
</gene>
<keyword evidence="1" id="KW-0472">Membrane</keyword>
<dbReference type="STRING" id="38302.SAMN04488535_1340"/>
<keyword evidence="1" id="KW-0812">Transmembrane</keyword>
<sequence>MLNLLRAEWTKLRSTASFYWTTGLVLAIAAGFAAIFAGPPGAMYLPITVIMTVGMITSIIVIVQAAMVVTTEYRFGLPATNFRLTPQRWRVAVAKLVLYAVLAAAAAFAAAVIAFALGDAFADVPANWTTNPATTRALWALPAGIALLVMFTQGVGWIVRNTAGTVTLMFALQFVAETIIGFIPRVGRDIVQYMPFSNLFAFMFNSPTQSHGVGASLGIFAAWALAVWVVGVVLLHRRAA</sequence>
<keyword evidence="1" id="KW-1133">Transmembrane helix</keyword>
<accession>A0A1G9P7Y8</accession>
<dbReference type="EMBL" id="LT629700">
    <property type="protein sequence ID" value="SDL94631.1"/>
    <property type="molecule type" value="Genomic_DNA"/>
</dbReference>
<feature type="transmembrane region" description="Helical" evidence="1">
    <location>
        <begin position="137"/>
        <end position="159"/>
    </location>
</feature>
<dbReference type="Proteomes" id="UP000199350">
    <property type="component" value="Chromosome I"/>
</dbReference>
<evidence type="ECO:0000313" key="2">
    <source>
        <dbReference type="EMBL" id="SDL94631.1"/>
    </source>
</evidence>
<evidence type="ECO:0000256" key="1">
    <source>
        <dbReference type="SAM" id="Phobius"/>
    </source>
</evidence>
<feature type="transmembrane region" description="Helical" evidence="1">
    <location>
        <begin position="91"/>
        <end position="117"/>
    </location>
</feature>
<organism evidence="2 3">
    <name type="scientific">Corynebacterium mycetoides</name>
    <dbReference type="NCBI Taxonomy" id="38302"/>
    <lineage>
        <taxon>Bacteria</taxon>
        <taxon>Bacillati</taxon>
        <taxon>Actinomycetota</taxon>
        <taxon>Actinomycetes</taxon>
        <taxon>Mycobacteriales</taxon>
        <taxon>Corynebacteriaceae</taxon>
        <taxon>Corynebacterium</taxon>
    </lineage>
</organism>
<name>A0A1G9P7Y8_9CORY</name>
<keyword evidence="3" id="KW-1185">Reference proteome</keyword>
<reference evidence="3" key="1">
    <citation type="submission" date="2016-10" db="EMBL/GenBank/DDBJ databases">
        <authorList>
            <person name="Varghese N."/>
            <person name="Submissions S."/>
        </authorList>
    </citation>
    <scope>NUCLEOTIDE SEQUENCE [LARGE SCALE GENOMIC DNA]</scope>
    <source>
        <strain evidence="3">DSM 20632</strain>
    </source>
</reference>